<dbReference type="EnsemblProtists" id="PYU1_T000287">
    <property type="protein sequence ID" value="PYU1_T000287"/>
    <property type="gene ID" value="PYU1_G000287"/>
</dbReference>
<dbReference type="AlphaFoldDB" id="K3W5P6"/>
<name>K3W5P6_GLOUD</name>
<feature type="compositionally biased region" description="Polar residues" evidence="1">
    <location>
        <begin position="321"/>
        <end position="334"/>
    </location>
</feature>
<dbReference type="SUPFAM" id="SSF52058">
    <property type="entry name" value="L domain-like"/>
    <property type="match status" value="1"/>
</dbReference>
<organism evidence="2 3">
    <name type="scientific">Globisporangium ultimum (strain ATCC 200006 / CBS 805.95 / DAOM BR144)</name>
    <name type="common">Pythium ultimum</name>
    <dbReference type="NCBI Taxonomy" id="431595"/>
    <lineage>
        <taxon>Eukaryota</taxon>
        <taxon>Sar</taxon>
        <taxon>Stramenopiles</taxon>
        <taxon>Oomycota</taxon>
        <taxon>Peronosporomycetes</taxon>
        <taxon>Pythiales</taxon>
        <taxon>Pythiaceae</taxon>
        <taxon>Globisporangium</taxon>
    </lineage>
</organism>
<dbReference type="Gene3D" id="3.80.10.10">
    <property type="entry name" value="Ribonuclease Inhibitor"/>
    <property type="match status" value="1"/>
</dbReference>
<evidence type="ECO:0000256" key="1">
    <source>
        <dbReference type="SAM" id="MobiDB-lite"/>
    </source>
</evidence>
<reference evidence="3" key="1">
    <citation type="journal article" date="2010" name="Genome Biol.">
        <title>Genome sequence of the necrotrophic plant pathogen Pythium ultimum reveals original pathogenicity mechanisms and effector repertoire.</title>
        <authorList>
            <person name="Levesque C.A."/>
            <person name="Brouwer H."/>
            <person name="Cano L."/>
            <person name="Hamilton J.P."/>
            <person name="Holt C."/>
            <person name="Huitema E."/>
            <person name="Raffaele S."/>
            <person name="Robideau G.P."/>
            <person name="Thines M."/>
            <person name="Win J."/>
            <person name="Zerillo M.M."/>
            <person name="Beakes G.W."/>
            <person name="Boore J.L."/>
            <person name="Busam D."/>
            <person name="Dumas B."/>
            <person name="Ferriera S."/>
            <person name="Fuerstenberg S.I."/>
            <person name="Gachon C.M."/>
            <person name="Gaulin E."/>
            <person name="Govers F."/>
            <person name="Grenville-Briggs L."/>
            <person name="Horner N."/>
            <person name="Hostetler J."/>
            <person name="Jiang R.H."/>
            <person name="Johnson J."/>
            <person name="Krajaejun T."/>
            <person name="Lin H."/>
            <person name="Meijer H.J."/>
            <person name="Moore B."/>
            <person name="Morris P."/>
            <person name="Phuntmart V."/>
            <person name="Puiu D."/>
            <person name="Shetty J."/>
            <person name="Stajich J.E."/>
            <person name="Tripathy S."/>
            <person name="Wawra S."/>
            <person name="van West P."/>
            <person name="Whitty B.R."/>
            <person name="Coutinho P.M."/>
            <person name="Henrissat B."/>
            <person name="Martin F."/>
            <person name="Thomas P.D."/>
            <person name="Tyler B.M."/>
            <person name="De Vries R.P."/>
            <person name="Kamoun S."/>
            <person name="Yandell M."/>
            <person name="Tisserat N."/>
            <person name="Buell C.R."/>
        </authorList>
    </citation>
    <scope>NUCLEOTIDE SEQUENCE</scope>
    <source>
        <strain evidence="3">DAOM:BR144</strain>
    </source>
</reference>
<dbReference type="InParanoid" id="K3W5P6"/>
<keyword evidence="3" id="KW-1185">Reference proteome</keyword>
<protein>
    <recommendedName>
        <fullName evidence="4">Leucine-rich repeat-containing N-terminal plant-type domain-containing protein</fullName>
    </recommendedName>
</protein>
<dbReference type="Proteomes" id="UP000019132">
    <property type="component" value="Unassembled WGS sequence"/>
</dbReference>
<dbReference type="VEuPathDB" id="FungiDB:PYU1_G000287"/>
<sequence length="343" mass="38453">MWGHSFGYSGFFGVGGKHFALLFLIREATETVLQSIQAYFLSVYAPLATDFTFAKWADKMWLTNLNNEFKVFFIQSWPDFLGRILFALTLLLCLDDVKLLAASSEANSIRNITNLRAIYLYNSTVLEWSESAALSEKYHPVIRQLTFISVNFSLFSNGTILPPGLLAPDFPQSVGTVYIAACGLNDLPPSLATIWPKSINMIFIRSAATSLPPVFLRMELMRLTLQYTRISQLPPELFEIPSLKWLEVNYNPLLSELPAQITSPSAILKKVNFEYTNVSVLPAWMTTARFRSQVAVQGGNTPFCKAVVSRQDAAMMPNYHCTSSQENREPSLSSLCFPDPSKV</sequence>
<evidence type="ECO:0000313" key="2">
    <source>
        <dbReference type="EnsemblProtists" id="PYU1_T000287"/>
    </source>
</evidence>
<evidence type="ECO:0008006" key="4">
    <source>
        <dbReference type="Google" id="ProtNLM"/>
    </source>
</evidence>
<dbReference type="EMBL" id="GL376636">
    <property type="status" value="NOT_ANNOTATED_CDS"/>
    <property type="molecule type" value="Genomic_DNA"/>
</dbReference>
<reference evidence="3" key="2">
    <citation type="submission" date="2010-04" db="EMBL/GenBank/DDBJ databases">
        <authorList>
            <person name="Buell R."/>
            <person name="Hamilton J."/>
            <person name="Hostetler J."/>
        </authorList>
    </citation>
    <scope>NUCLEOTIDE SEQUENCE [LARGE SCALE GENOMIC DNA]</scope>
    <source>
        <strain evidence="3">DAOM:BR144</strain>
    </source>
</reference>
<dbReference type="InterPro" id="IPR032675">
    <property type="entry name" value="LRR_dom_sf"/>
</dbReference>
<accession>K3W5P6</accession>
<evidence type="ECO:0000313" key="3">
    <source>
        <dbReference type="Proteomes" id="UP000019132"/>
    </source>
</evidence>
<proteinExistence type="predicted"/>
<feature type="region of interest" description="Disordered" evidence="1">
    <location>
        <begin position="321"/>
        <end position="343"/>
    </location>
</feature>
<dbReference type="HOGENOM" id="CLU_810087_0_0_1"/>
<dbReference type="STRING" id="431595.K3W5P6"/>
<reference evidence="2" key="3">
    <citation type="submission" date="2015-02" db="UniProtKB">
        <authorList>
            <consortium name="EnsemblProtists"/>
        </authorList>
    </citation>
    <scope>IDENTIFICATION</scope>
    <source>
        <strain evidence="2">DAOM BR144</strain>
    </source>
</reference>